<keyword evidence="1" id="KW-0175">Coiled coil</keyword>
<feature type="coiled-coil region" evidence="1">
    <location>
        <begin position="38"/>
        <end position="68"/>
    </location>
</feature>
<evidence type="ECO:0000256" key="1">
    <source>
        <dbReference type="SAM" id="Coils"/>
    </source>
</evidence>
<evidence type="ECO:0000313" key="3">
    <source>
        <dbReference type="Proteomes" id="UP000533598"/>
    </source>
</evidence>
<dbReference type="AlphaFoldDB" id="A0A7W7FSR7"/>
<evidence type="ECO:0000313" key="2">
    <source>
        <dbReference type="EMBL" id="MBB4676250.1"/>
    </source>
</evidence>
<dbReference type="RefSeq" id="WP_185002100.1">
    <property type="nucleotide sequence ID" value="NZ_BAAAUI010000029.1"/>
</dbReference>
<sequence>MPPRDPDADISPEQARLNQHYATDYSAAKTGGKFKVDKAHAQKAITGLELAIEELKKINQEAERLRLTAGPGRDPYSAVAAEKINDRAVTGDGCHATANKKYREALEAMVANLNAIMKGYADAEDMNRQLGGKTQ</sequence>
<comment type="caution">
    <text evidence="2">The sequence shown here is derived from an EMBL/GenBank/DDBJ whole genome shotgun (WGS) entry which is preliminary data.</text>
</comment>
<reference evidence="2 3" key="1">
    <citation type="submission" date="2020-08" db="EMBL/GenBank/DDBJ databases">
        <title>Sequencing the genomes of 1000 actinobacteria strains.</title>
        <authorList>
            <person name="Klenk H.-P."/>
        </authorList>
    </citation>
    <scope>NUCLEOTIDE SEQUENCE [LARGE SCALE GENOMIC DNA]</scope>
    <source>
        <strain evidence="2 3">DSM 44230</strain>
    </source>
</reference>
<organism evidence="2 3">
    <name type="scientific">Crossiella cryophila</name>
    <dbReference type="NCBI Taxonomy" id="43355"/>
    <lineage>
        <taxon>Bacteria</taxon>
        <taxon>Bacillati</taxon>
        <taxon>Actinomycetota</taxon>
        <taxon>Actinomycetes</taxon>
        <taxon>Pseudonocardiales</taxon>
        <taxon>Pseudonocardiaceae</taxon>
        <taxon>Crossiella</taxon>
    </lineage>
</organism>
<dbReference type="EMBL" id="JACHMH010000001">
    <property type="protein sequence ID" value="MBB4676250.1"/>
    <property type="molecule type" value="Genomic_DNA"/>
</dbReference>
<gene>
    <name evidence="2" type="ORF">HNR67_002368</name>
</gene>
<name>A0A7W7FSR7_9PSEU</name>
<accession>A0A7W7FSR7</accession>
<dbReference type="Proteomes" id="UP000533598">
    <property type="component" value="Unassembled WGS sequence"/>
</dbReference>
<keyword evidence="3" id="KW-1185">Reference proteome</keyword>
<protein>
    <submittedName>
        <fullName evidence="2">Uncharacterized protein</fullName>
    </submittedName>
</protein>
<proteinExistence type="predicted"/>